<dbReference type="RefSeq" id="WP_181740304.1">
    <property type="nucleotide sequence ID" value="NZ_JACEMT010000051.1"/>
</dbReference>
<dbReference type="AlphaFoldDB" id="A0A7W1WZH2"/>
<dbReference type="Pfam" id="PF07433">
    <property type="entry name" value="DUF1513"/>
    <property type="match status" value="1"/>
</dbReference>
<protein>
    <submittedName>
        <fullName evidence="1">DUF1513 domain-containing protein</fullName>
    </submittedName>
</protein>
<dbReference type="SUPFAM" id="SSF50969">
    <property type="entry name" value="YVTN repeat-like/Quinoprotein amine dehydrogenase"/>
    <property type="match status" value="1"/>
</dbReference>
<gene>
    <name evidence="1" type="ORF">H1S06_11275</name>
</gene>
<keyword evidence="2" id="KW-1185">Reference proteome</keyword>
<dbReference type="Gene3D" id="2.130.10.10">
    <property type="entry name" value="YVTN repeat-like/Quinoprotein amine dehydrogenase"/>
    <property type="match status" value="1"/>
</dbReference>
<organism evidence="1 2">
    <name type="scientific">Marinobacterium marinum</name>
    <dbReference type="NCBI Taxonomy" id="2756129"/>
    <lineage>
        <taxon>Bacteria</taxon>
        <taxon>Pseudomonadati</taxon>
        <taxon>Pseudomonadota</taxon>
        <taxon>Gammaproteobacteria</taxon>
        <taxon>Oceanospirillales</taxon>
        <taxon>Oceanospirillaceae</taxon>
        <taxon>Marinobacterium</taxon>
    </lineage>
</organism>
<name>A0A7W1WZH2_9GAMM</name>
<accession>A0A7W1WZH2</accession>
<dbReference type="Proteomes" id="UP000538931">
    <property type="component" value="Unassembled WGS sequence"/>
</dbReference>
<comment type="caution">
    <text evidence="1">The sequence shown here is derived from an EMBL/GenBank/DDBJ whole genome shotgun (WGS) entry which is preliminary data.</text>
</comment>
<dbReference type="InterPro" id="IPR008311">
    <property type="entry name" value="UCP028101"/>
</dbReference>
<dbReference type="InterPro" id="IPR011044">
    <property type="entry name" value="Quino_amine_DH_bsu"/>
</dbReference>
<proteinExistence type="predicted"/>
<reference evidence="1 2" key="1">
    <citation type="submission" date="2020-07" db="EMBL/GenBank/DDBJ databases">
        <title>Bacterium isolated from marien macroalgae.</title>
        <authorList>
            <person name="Zhu K."/>
            <person name="Lu D."/>
            <person name="Du Z."/>
        </authorList>
    </citation>
    <scope>NUCLEOTIDE SEQUENCE [LARGE SCALE GENOMIC DNA]</scope>
    <source>
        <strain evidence="1 2">3-1745</strain>
    </source>
</reference>
<evidence type="ECO:0000313" key="1">
    <source>
        <dbReference type="EMBL" id="MBA4502942.1"/>
    </source>
</evidence>
<dbReference type="EMBL" id="JACEMT010000051">
    <property type="protein sequence ID" value="MBA4502942.1"/>
    <property type="molecule type" value="Genomic_DNA"/>
</dbReference>
<sequence>METDRRRFLGLLAASLTLPVTGVLANDRTDERILISAASDRHQHWLLVTDIEGQTRLRHPLPGRAHHVERHPHQPWAAAVARRPGTFIDVVDYETGQLVKHIEAGEGHHFYGHALFTPDGRWLVSTENDLASGQGQISIRDADHHFAVVSRLPSHGIGPHELLLSGNEVIVANGGILTRNREKLNLNTMAPSLAYIDLTSGTLLEQVGMSSDNHQLSIRHMDLNAAGTVAIALQSQGPLSDNRPLVALHRRGQPLKLLKAPEPINGQMKQYAGSARIDRSGKIAAISAPRGNLITFWDIERDTFITAMRCRDGCGLAATDRNGEFLVSSGIGQVYRMQPYNNLRERLPLGPIASRLAWDNHLNLHLG</sequence>
<evidence type="ECO:0000313" key="2">
    <source>
        <dbReference type="Proteomes" id="UP000538931"/>
    </source>
</evidence>
<dbReference type="PIRSF" id="PIRSF028101">
    <property type="entry name" value="UCP028101"/>
    <property type="match status" value="1"/>
</dbReference>
<dbReference type="InterPro" id="IPR015943">
    <property type="entry name" value="WD40/YVTN_repeat-like_dom_sf"/>
</dbReference>